<protein>
    <submittedName>
        <fullName evidence="3">Uncharacterized protein</fullName>
    </submittedName>
</protein>
<reference evidence="3 4" key="1">
    <citation type="submission" date="2021-06" db="EMBL/GenBank/DDBJ databases">
        <title>Complete genome of Haloferula helveola possessing various polysaccharide degrading enzymes.</title>
        <authorList>
            <person name="Takami H."/>
            <person name="Huang C."/>
            <person name="Hamasaki K."/>
        </authorList>
    </citation>
    <scope>NUCLEOTIDE SEQUENCE [LARGE SCALE GENOMIC DNA]</scope>
    <source>
        <strain evidence="3 4">CN-1</strain>
    </source>
</reference>
<feature type="region of interest" description="Disordered" evidence="1">
    <location>
        <begin position="248"/>
        <end position="283"/>
    </location>
</feature>
<feature type="compositionally biased region" description="Acidic residues" evidence="1">
    <location>
        <begin position="270"/>
        <end position="283"/>
    </location>
</feature>
<keyword evidence="2" id="KW-0732">Signal</keyword>
<evidence type="ECO:0000313" key="4">
    <source>
        <dbReference type="Proteomes" id="UP001374893"/>
    </source>
</evidence>
<accession>A0ABN6H7F8</accession>
<gene>
    <name evidence="3" type="ORF">HAHE_30010</name>
</gene>
<keyword evidence="4" id="KW-1185">Reference proteome</keyword>
<organism evidence="3 4">
    <name type="scientific">Haloferula helveola</name>
    <dbReference type="NCBI Taxonomy" id="490095"/>
    <lineage>
        <taxon>Bacteria</taxon>
        <taxon>Pseudomonadati</taxon>
        <taxon>Verrucomicrobiota</taxon>
        <taxon>Verrucomicrobiia</taxon>
        <taxon>Verrucomicrobiales</taxon>
        <taxon>Verrucomicrobiaceae</taxon>
        <taxon>Haloferula</taxon>
    </lineage>
</organism>
<proteinExistence type="predicted"/>
<feature type="chain" id="PRO_5046222130" evidence="2">
    <location>
        <begin position="29"/>
        <end position="283"/>
    </location>
</feature>
<evidence type="ECO:0000256" key="2">
    <source>
        <dbReference type="SAM" id="SignalP"/>
    </source>
</evidence>
<feature type="signal peptide" evidence="2">
    <location>
        <begin position="1"/>
        <end position="28"/>
    </location>
</feature>
<dbReference type="RefSeq" id="WP_338685551.1">
    <property type="nucleotide sequence ID" value="NZ_AP024702.1"/>
</dbReference>
<name>A0ABN6H7F8_9BACT</name>
<evidence type="ECO:0000313" key="3">
    <source>
        <dbReference type="EMBL" id="BCX49093.1"/>
    </source>
</evidence>
<sequence>MKTSQWAAVPAAIAMITCAIISSGPALAQSSNAGGSKKADPLYPVGSLDAYPTLVQTGTHPTLTWAIQYPETFEEILRRDGVCMELRVLGAPSILGYQSNGKPNYAYVQAEVNIGDGNWVRFFYDTHEWVQPNWTYATAKTIAGVRPHFRGRVYNNGWLPYQTTGTGSPEAVALTAGDPLPQYVPAIQRGEIASFLQPYVDAGGYVKIGPKEQLILFELETTDRTSPKYDMQDLVILATADYCKNNNGHGNNWDGVDVSNPGNGRGGPNSEEDPSGEIDDEKK</sequence>
<evidence type="ECO:0000256" key="1">
    <source>
        <dbReference type="SAM" id="MobiDB-lite"/>
    </source>
</evidence>
<dbReference type="EMBL" id="AP024702">
    <property type="protein sequence ID" value="BCX49093.1"/>
    <property type="molecule type" value="Genomic_DNA"/>
</dbReference>
<dbReference type="Proteomes" id="UP001374893">
    <property type="component" value="Chromosome"/>
</dbReference>